<keyword evidence="2" id="KW-1185">Reference proteome</keyword>
<gene>
    <name evidence="1" type="ORF">E2C01_086957</name>
</gene>
<accession>A0A5B7JHS7</accession>
<name>A0A5B7JHS7_PORTR</name>
<evidence type="ECO:0000313" key="2">
    <source>
        <dbReference type="Proteomes" id="UP000324222"/>
    </source>
</evidence>
<protein>
    <submittedName>
        <fullName evidence="1">Uncharacterized protein</fullName>
    </submittedName>
</protein>
<proteinExistence type="predicted"/>
<dbReference type="Proteomes" id="UP000324222">
    <property type="component" value="Unassembled WGS sequence"/>
</dbReference>
<dbReference type="EMBL" id="VSRR010089379">
    <property type="protein sequence ID" value="MPC91894.1"/>
    <property type="molecule type" value="Genomic_DNA"/>
</dbReference>
<dbReference type="AlphaFoldDB" id="A0A5B7JHS7"/>
<evidence type="ECO:0000313" key="1">
    <source>
        <dbReference type="EMBL" id="MPC91894.1"/>
    </source>
</evidence>
<reference evidence="1 2" key="1">
    <citation type="submission" date="2019-05" db="EMBL/GenBank/DDBJ databases">
        <title>Another draft genome of Portunus trituberculatus and its Hox gene families provides insights of decapod evolution.</title>
        <authorList>
            <person name="Jeong J.-H."/>
            <person name="Song I."/>
            <person name="Kim S."/>
            <person name="Choi T."/>
            <person name="Kim D."/>
            <person name="Ryu S."/>
            <person name="Kim W."/>
        </authorList>
    </citation>
    <scope>NUCLEOTIDE SEQUENCE [LARGE SCALE GENOMIC DNA]</scope>
    <source>
        <tissue evidence="1">Muscle</tissue>
    </source>
</reference>
<comment type="caution">
    <text evidence="1">The sequence shown here is derived from an EMBL/GenBank/DDBJ whole genome shotgun (WGS) entry which is preliminary data.</text>
</comment>
<organism evidence="1 2">
    <name type="scientific">Portunus trituberculatus</name>
    <name type="common">Swimming crab</name>
    <name type="synonym">Neptunus trituberculatus</name>
    <dbReference type="NCBI Taxonomy" id="210409"/>
    <lineage>
        <taxon>Eukaryota</taxon>
        <taxon>Metazoa</taxon>
        <taxon>Ecdysozoa</taxon>
        <taxon>Arthropoda</taxon>
        <taxon>Crustacea</taxon>
        <taxon>Multicrustacea</taxon>
        <taxon>Malacostraca</taxon>
        <taxon>Eumalacostraca</taxon>
        <taxon>Eucarida</taxon>
        <taxon>Decapoda</taxon>
        <taxon>Pleocyemata</taxon>
        <taxon>Brachyura</taxon>
        <taxon>Eubrachyura</taxon>
        <taxon>Portunoidea</taxon>
        <taxon>Portunidae</taxon>
        <taxon>Portuninae</taxon>
        <taxon>Portunus</taxon>
    </lineage>
</organism>
<sequence>MKLNLPQLWGQAGNSALTRSTEKMPLGLAGYGERGRNVRIKVEIKIEGKECDVLRQTLLCYWPVFSTTMAREGALWMGDVSCETSDDALCMPR</sequence>
<dbReference type="OrthoDB" id="446113at2759"/>